<feature type="transmembrane region" description="Helical" evidence="7">
    <location>
        <begin position="37"/>
        <end position="55"/>
    </location>
</feature>
<feature type="transmembrane region" description="Helical" evidence="7">
    <location>
        <begin position="377"/>
        <end position="394"/>
    </location>
</feature>
<keyword evidence="3 6" id="KW-0812">Transmembrane</keyword>
<feature type="transmembrane region" description="Helical" evidence="7">
    <location>
        <begin position="490"/>
        <end position="514"/>
    </location>
</feature>
<proteinExistence type="inferred from homology"/>
<evidence type="ECO:0000256" key="2">
    <source>
        <dbReference type="ARBA" id="ARBA00009025"/>
    </source>
</evidence>
<dbReference type="EMBL" id="JACJVQ010000028">
    <property type="protein sequence ID" value="MBB6638108.1"/>
    <property type="molecule type" value="Genomic_DNA"/>
</dbReference>
<evidence type="ECO:0000256" key="1">
    <source>
        <dbReference type="ARBA" id="ARBA00004651"/>
    </source>
</evidence>
<dbReference type="RefSeq" id="WP_185123313.1">
    <property type="nucleotide sequence ID" value="NZ_JACJVQ010000028.1"/>
</dbReference>
<keyword evidence="10" id="KW-1185">Reference proteome</keyword>
<evidence type="ECO:0000313" key="10">
    <source>
        <dbReference type="Proteomes" id="UP000535838"/>
    </source>
</evidence>
<feature type="transmembrane region" description="Helical" evidence="7">
    <location>
        <begin position="187"/>
        <end position="210"/>
    </location>
</feature>
<dbReference type="PANTHER" id="PTHR43507:SF1">
    <property type="entry name" value="NADH-UBIQUINONE OXIDOREDUCTASE CHAIN 4"/>
    <property type="match status" value="1"/>
</dbReference>
<dbReference type="Pfam" id="PF00361">
    <property type="entry name" value="Proton_antipo_M"/>
    <property type="match status" value="1"/>
</dbReference>
<dbReference type="InterPro" id="IPR010227">
    <property type="entry name" value="NADH_Q_OxRdtase_chainM/4"/>
</dbReference>
<feature type="transmembrane region" description="Helical" evidence="7">
    <location>
        <begin position="317"/>
        <end position="339"/>
    </location>
</feature>
<feature type="transmembrane region" description="Helical" evidence="7">
    <location>
        <begin position="287"/>
        <end position="311"/>
    </location>
</feature>
<feature type="transmembrane region" description="Helical" evidence="7">
    <location>
        <begin position="154"/>
        <end position="175"/>
    </location>
</feature>
<evidence type="ECO:0000256" key="6">
    <source>
        <dbReference type="RuleBase" id="RU000320"/>
    </source>
</evidence>
<dbReference type="PRINTS" id="PR01437">
    <property type="entry name" value="NUOXDRDTASE4"/>
</dbReference>
<evidence type="ECO:0000256" key="4">
    <source>
        <dbReference type="ARBA" id="ARBA00022989"/>
    </source>
</evidence>
<reference evidence="9 10" key="1">
    <citation type="submission" date="2020-08" db="EMBL/GenBank/DDBJ databases">
        <title>Cohnella phylogeny.</title>
        <authorList>
            <person name="Dunlap C."/>
        </authorList>
    </citation>
    <scope>NUCLEOTIDE SEQUENCE [LARGE SCALE GENOMIC DNA]</scope>
    <source>
        <strain evidence="9 10">DSM 25241</strain>
    </source>
</reference>
<feature type="transmembrane region" description="Helical" evidence="7">
    <location>
        <begin position="450"/>
        <end position="469"/>
    </location>
</feature>
<feature type="transmembrane region" description="Helical" evidence="7">
    <location>
        <begin position="6"/>
        <end position="25"/>
    </location>
</feature>
<evidence type="ECO:0000313" key="9">
    <source>
        <dbReference type="EMBL" id="MBB6638108.1"/>
    </source>
</evidence>
<dbReference type="Proteomes" id="UP000535838">
    <property type="component" value="Unassembled WGS sequence"/>
</dbReference>
<dbReference type="GO" id="GO:0005886">
    <property type="term" value="C:plasma membrane"/>
    <property type="evidence" value="ECO:0007669"/>
    <property type="project" value="UniProtKB-SubCell"/>
</dbReference>
<comment type="similarity">
    <text evidence="2">Belongs to the complex I subunit 4 family.</text>
</comment>
<dbReference type="GO" id="GO:0015990">
    <property type="term" value="P:electron transport coupled proton transport"/>
    <property type="evidence" value="ECO:0007669"/>
    <property type="project" value="TreeGrafter"/>
</dbReference>
<dbReference type="GO" id="GO:0048039">
    <property type="term" value="F:ubiquinone binding"/>
    <property type="evidence" value="ECO:0007669"/>
    <property type="project" value="TreeGrafter"/>
</dbReference>
<comment type="caution">
    <text evidence="9">The sequence shown here is derived from an EMBL/GenBank/DDBJ whole genome shotgun (WGS) entry which is preliminary data.</text>
</comment>
<keyword evidence="4 7" id="KW-1133">Transmembrane helix</keyword>
<feature type="transmembrane region" description="Helical" evidence="7">
    <location>
        <begin position="130"/>
        <end position="148"/>
    </location>
</feature>
<feature type="domain" description="NADH:quinone oxidoreductase/Mrp antiporter transmembrane" evidence="8">
    <location>
        <begin position="148"/>
        <end position="459"/>
    </location>
</feature>
<name>A0A841T754_9BACL</name>
<dbReference type="GO" id="GO:0008137">
    <property type="term" value="F:NADH dehydrogenase (ubiquinone) activity"/>
    <property type="evidence" value="ECO:0007669"/>
    <property type="project" value="InterPro"/>
</dbReference>
<feature type="transmembrane region" description="Helical" evidence="7">
    <location>
        <begin position="102"/>
        <end position="123"/>
    </location>
</feature>
<evidence type="ECO:0000259" key="8">
    <source>
        <dbReference type="Pfam" id="PF00361"/>
    </source>
</evidence>
<organism evidence="9 10">
    <name type="scientific">Cohnella thailandensis</name>
    <dbReference type="NCBI Taxonomy" id="557557"/>
    <lineage>
        <taxon>Bacteria</taxon>
        <taxon>Bacillati</taxon>
        <taxon>Bacillota</taxon>
        <taxon>Bacilli</taxon>
        <taxon>Bacillales</taxon>
        <taxon>Paenibacillaceae</taxon>
        <taxon>Cohnella</taxon>
    </lineage>
</organism>
<protein>
    <submittedName>
        <fullName evidence="9">NADH-quinone oxidoreductase subunit M</fullName>
    </submittedName>
</protein>
<sequence length="536" mass="57853">MLEDIPVLSILTFLPLLGTLITLLLPQSRVRFIRGTAIAFTFLPLLLAIALYVSYEPIVGGGAFAEKLTWLSIPLNTEAGLADKGATSYRLLFDYRMGVDGLSLPLVLLTGAVASMASLASVYIRKRWKLYYALFLLLQTGMYGVFLARDLTLFFIFFELTLIPMFFLIGIWGYFGREQAANRFLVYNGLGSAFMLLAFLILIATAGFSATETASGTTLSFSGSYEVLLANLADPNAAVNQDSIMYLSDNLKWTAFILLVIAFGIKLPIFPFHTWMLKVHAEAAPPVVMIHSGILLKMGAYGLLRFGAFLLPGQLQSWAPVLATLGVINIVYGAILACAQKEFKLVLAYSSISHMGIVLLGIASLNEAGFEGAVFQSVSHGLISALLFLIVGSLHERAETTRIDELGGLASVVPFTSGILLTAGLASLGLPGLSGFVGEFLSFLGLFDSYPWLVAVGVLGLLFAAVYVLRSVLSMTYGPLPDRFAAIRDVRFVEALPMIALTALIVLLGVYPALMTDMMSHSFDGLLKLLQSKVGG</sequence>
<keyword evidence="5 7" id="KW-0472">Membrane</keyword>
<feature type="transmembrane region" description="Helical" evidence="7">
    <location>
        <begin position="346"/>
        <end position="365"/>
    </location>
</feature>
<comment type="subcellular location">
    <subcellularLocation>
        <location evidence="1">Cell membrane</location>
        <topology evidence="1">Multi-pass membrane protein</topology>
    </subcellularLocation>
    <subcellularLocation>
        <location evidence="6">Membrane</location>
        <topology evidence="6">Multi-pass membrane protein</topology>
    </subcellularLocation>
</comment>
<accession>A0A841T754</accession>
<dbReference type="InterPro" id="IPR003918">
    <property type="entry name" value="NADH_UbQ_OxRdtase"/>
</dbReference>
<evidence type="ECO:0000256" key="3">
    <source>
        <dbReference type="ARBA" id="ARBA00022692"/>
    </source>
</evidence>
<gene>
    <name evidence="9" type="ORF">H7B67_28595</name>
</gene>
<feature type="transmembrane region" description="Helical" evidence="7">
    <location>
        <begin position="253"/>
        <end position="275"/>
    </location>
</feature>
<dbReference type="PANTHER" id="PTHR43507">
    <property type="entry name" value="NADH-UBIQUINONE OXIDOREDUCTASE CHAIN 4"/>
    <property type="match status" value="1"/>
</dbReference>
<evidence type="ECO:0000256" key="7">
    <source>
        <dbReference type="SAM" id="Phobius"/>
    </source>
</evidence>
<evidence type="ECO:0000256" key="5">
    <source>
        <dbReference type="ARBA" id="ARBA00023136"/>
    </source>
</evidence>
<dbReference type="AlphaFoldDB" id="A0A841T754"/>
<dbReference type="InterPro" id="IPR001750">
    <property type="entry name" value="ND/Mrp_TM"/>
</dbReference>
<dbReference type="GO" id="GO:0042773">
    <property type="term" value="P:ATP synthesis coupled electron transport"/>
    <property type="evidence" value="ECO:0007669"/>
    <property type="project" value="InterPro"/>
</dbReference>
<feature type="transmembrane region" description="Helical" evidence="7">
    <location>
        <begin position="406"/>
        <end position="430"/>
    </location>
</feature>
<dbReference type="NCBIfam" id="TIGR01972">
    <property type="entry name" value="NDH_I_M"/>
    <property type="match status" value="1"/>
</dbReference>
<dbReference type="GO" id="GO:0003954">
    <property type="term" value="F:NADH dehydrogenase activity"/>
    <property type="evidence" value="ECO:0007669"/>
    <property type="project" value="TreeGrafter"/>
</dbReference>